<dbReference type="EMBL" id="JAESIY010000009">
    <property type="protein sequence ID" value="MBL3657836.1"/>
    <property type="molecule type" value="Genomic_DNA"/>
</dbReference>
<evidence type="ECO:0000313" key="3">
    <source>
        <dbReference type="Proteomes" id="UP000659388"/>
    </source>
</evidence>
<dbReference type="Proteomes" id="UP000659388">
    <property type="component" value="Unassembled WGS sequence"/>
</dbReference>
<dbReference type="AlphaFoldDB" id="A0A937K1T7"/>
<feature type="region of interest" description="Disordered" evidence="1">
    <location>
        <begin position="67"/>
        <end position="95"/>
    </location>
</feature>
<protein>
    <submittedName>
        <fullName evidence="2">Uncharacterized protein</fullName>
    </submittedName>
</protein>
<keyword evidence="3" id="KW-1185">Reference proteome</keyword>
<name>A0A937K1T7_9BACT</name>
<dbReference type="RefSeq" id="WP_202245621.1">
    <property type="nucleotide sequence ID" value="NZ_JAESIY010000009.1"/>
</dbReference>
<accession>A0A937K1T7</accession>
<evidence type="ECO:0000256" key="1">
    <source>
        <dbReference type="SAM" id="MobiDB-lite"/>
    </source>
</evidence>
<evidence type="ECO:0000313" key="2">
    <source>
        <dbReference type="EMBL" id="MBL3657836.1"/>
    </source>
</evidence>
<organism evidence="2 3">
    <name type="scientific">Fulvivirga sediminis</name>
    <dbReference type="NCBI Taxonomy" id="2803949"/>
    <lineage>
        <taxon>Bacteria</taxon>
        <taxon>Pseudomonadati</taxon>
        <taxon>Bacteroidota</taxon>
        <taxon>Cytophagia</taxon>
        <taxon>Cytophagales</taxon>
        <taxon>Fulvivirgaceae</taxon>
        <taxon>Fulvivirga</taxon>
    </lineage>
</organism>
<sequence>MIESTTFKGIEYIRVSDLPEEQQEAIQNWVNREVVFKILTPEGLIRDCILYKHYKSWFEKIFTSTSPVEPQNTQSEVSNRAGKLNRLALTNSKHL</sequence>
<reference evidence="2" key="1">
    <citation type="submission" date="2021-01" db="EMBL/GenBank/DDBJ databases">
        <title>Fulvivirga kasyanovii gen. nov., sp nov., a novel member of the phylum Bacteroidetes isolated from seawater in a mussel farm.</title>
        <authorList>
            <person name="Zhao L.-H."/>
            <person name="Wang Z.-J."/>
        </authorList>
    </citation>
    <scope>NUCLEOTIDE SEQUENCE</scope>
    <source>
        <strain evidence="2">2943</strain>
    </source>
</reference>
<proteinExistence type="predicted"/>
<gene>
    <name evidence="2" type="ORF">JL102_16925</name>
</gene>
<feature type="compositionally biased region" description="Polar residues" evidence="1">
    <location>
        <begin position="67"/>
        <end position="78"/>
    </location>
</feature>
<comment type="caution">
    <text evidence="2">The sequence shown here is derived from an EMBL/GenBank/DDBJ whole genome shotgun (WGS) entry which is preliminary data.</text>
</comment>